<dbReference type="OrthoDB" id="185373at2759"/>
<proteinExistence type="predicted"/>
<dbReference type="FunFam" id="1.25.40.10:FF:000090">
    <property type="entry name" value="Pentatricopeptide repeat-containing protein, chloroplastic"/>
    <property type="match status" value="1"/>
</dbReference>
<dbReference type="EMBL" id="JABFUD020000019">
    <property type="protein sequence ID" value="KAI5065550.1"/>
    <property type="molecule type" value="Genomic_DNA"/>
</dbReference>
<dbReference type="Gene3D" id="1.25.40.10">
    <property type="entry name" value="Tetratricopeptide repeat domain"/>
    <property type="match status" value="5"/>
</dbReference>
<evidence type="ECO:0000256" key="2">
    <source>
        <dbReference type="PROSITE-ProRule" id="PRU00708"/>
    </source>
</evidence>
<dbReference type="FunFam" id="1.25.40.10:FF:000144">
    <property type="entry name" value="Pentatricopeptide repeat-containing protein, mitochondrial"/>
    <property type="match status" value="1"/>
</dbReference>
<keyword evidence="4" id="KW-1185">Reference proteome</keyword>
<feature type="repeat" description="PPR" evidence="2">
    <location>
        <begin position="294"/>
        <end position="328"/>
    </location>
</feature>
<evidence type="ECO:0000313" key="3">
    <source>
        <dbReference type="EMBL" id="KAI5065550.1"/>
    </source>
</evidence>
<dbReference type="Pfam" id="PF01535">
    <property type="entry name" value="PPR"/>
    <property type="match status" value="3"/>
</dbReference>
<evidence type="ECO:0000313" key="4">
    <source>
        <dbReference type="Proteomes" id="UP000886520"/>
    </source>
</evidence>
<gene>
    <name evidence="3" type="ORF">GOP47_0020245</name>
</gene>
<feature type="repeat" description="PPR" evidence="2">
    <location>
        <begin position="565"/>
        <end position="599"/>
    </location>
</feature>
<feature type="repeat" description="PPR" evidence="2">
    <location>
        <begin position="463"/>
        <end position="497"/>
    </location>
</feature>
<keyword evidence="1" id="KW-0677">Repeat</keyword>
<dbReference type="InterPro" id="IPR011990">
    <property type="entry name" value="TPR-like_helical_dom_sf"/>
</dbReference>
<accession>A0A9D4UD19</accession>
<feature type="repeat" description="PPR" evidence="2">
    <location>
        <begin position="600"/>
        <end position="635"/>
    </location>
</feature>
<dbReference type="Pfam" id="PF13041">
    <property type="entry name" value="PPR_2"/>
    <property type="match status" value="5"/>
</dbReference>
<dbReference type="InterPro" id="IPR046960">
    <property type="entry name" value="PPR_At4g14850-like_plant"/>
</dbReference>
<feature type="repeat" description="PPR" evidence="2">
    <location>
        <begin position="158"/>
        <end position="192"/>
    </location>
</feature>
<feature type="repeat" description="PPR" evidence="2">
    <location>
        <begin position="396"/>
        <end position="430"/>
    </location>
</feature>
<sequence>MAGAMPWSSGLTLSREDGQILWKETEEDPSVCWDVCNKKVIYSQASHSLAKPSLWMHAWRPSSQLGEKGSMMSGGETCQRSDASTPLRGVTLDEGTAFVALLRACTKNKDLHRGTMIHDDILKRGLLEDCSDALITMYSKCGELRKARALLDVHKSRDVITWTALIAGYARAGRGQDAIGCFEHMQHEDISPNAVTYVSILKACASIGAVEKGKKIHDEIARQGLQDNVVLGTALVDMYAKCGCLSKAKHVLDGLSSRDVVAWNALISGYAQEGQGEKALVCFDGMQLDGIRPDNVTYLCILKACASIGAIERGQEIHDVMAREGVLQGNGVLGAALVDMYAKCGALSKAQEVLEKLPSRNVVFWSTLIAGYARKGQGEKALKCFEHMQCEGILPNAVTYASILKACAILGDAEKGKQIHDEIVRQGLLKDDIVLGSSLVYMYAKCGALSKAQVVLDKLPSRDVVSWNALIAGYVQEGQGEQAFNCFKRMKHEGIPPDATTYACILKACAAIGTTDKGKQVHDEITRQGLLQNDRVLGSCLVDMYAKCGDLLKAQDVLEKLPFRDVVCWSSLIAGYVQEGQGQQALNCFDCMQREGITPNVVTFCSVLNACSHLGLVEQGHAFFIDMNIKYGIKPNIECYTCMVDLFGRAGLIDKAVQLTCEIPASDCSAIWLTLLAACRKWGDVHIGRWAFERVVQVDKSNMPAYFLMENIYTTAGMPNNAKDIEALRTKNVSN</sequence>
<feature type="repeat" description="PPR" evidence="2">
    <location>
        <begin position="498"/>
        <end position="532"/>
    </location>
</feature>
<dbReference type="PROSITE" id="PS51375">
    <property type="entry name" value="PPR"/>
    <property type="match status" value="10"/>
</dbReference>
<feature type="repeat" description="PPR" evidence="2">
    <location>
        <begin position="259"/>
        <end position="293"/>
    </location>
</feature>
<dbReference type="GO" id="GO:0003723">
    <property type="term" value="F:RNA binding"/>
    <property type="evidence" value="ECO:0007669"/>
    <property type="project" value="InterPro"/>
</dbReference>
<dbReference type="GO" id="GO:0009451">
    <property type="term" value="P:RNA modification"/>
    <property type="evidence" value="ECO:0007669"/>
    <property type="project" value="InterPro"/>
</dbReference>
<dbReference type="NCBIfam" id="TIGR00756">
    <property type="entry name" value="PPR"/>
    <property type="match status" value="7"/>
</dbReference>
<reference evidence="3" key="1">
    <citation type="submission" date="2021-01" db="EMBL/GenBank/DDBJ databases">
        <title>Adiantum capillus-veneris genome.</title>
        <authorList>
            <person name="Fang Y."/>
            <person name="Liao Q."/>
        </authorList>
    </citation>
    <scope>NUCLEOTIDE SEQUENCE</scope>
    <source>
        <strain evidence="3">H3</strain>
        <tissue evidence="3">Leaf</tissue>
    </source>
</reference>
<dbReference type="PANTHER" id="PTHR47926">
    <property type="entry name" value="PENTATRICOPEPTIDE REPEAT-CONTAINING PROTEIN"/>
    <property type="match status" value="1"/>
</dbReference>
<comment type="caution">
    <text evidence="3">The sequence shown here is derived from an EMBL/GenBank/DDBJ whole genome shotgun (WGS) entry which is preliminary data.</text>
</comment>
<evidence type="ECO:0008006" key="5">
    <source>
        <dbReference type="Google" id="ProtNLM"/>
    </source>
</evidence>
<protein>
    <recommendedName>
        <fullName evidence="5">Pentatricopeptide repeat-containing protein</fullName>
    </recommendedName>
</protein>
<evidence type="ECO:0000256" key="1">
    <source>
        <dbReference type="ARBA" id="ARBA00022737"/>
    </source>
</evidence>
<dbReference type="Proteomes" id="UP000886520">
    <property type="component" value="Chromosome 19"/>
</dbReference>
<dbReference type="AlphaFoldDB" id="A0A9D4UD19"/>
<dbReference type="SUPFAM" id="SSF48452">
    <property type="entry name" value="TPR-like"/>
    <property type="match status" value="1"/>
</dbReference>
<dbReference type="InterPro" id="IPR002885">
    <property type="entry name" value="PPR_rpt"/>
</dbReference>
<name>A0A9D4UD19_ADICA</name>
<feature type="repeat" description="PPR" evidence="2">
    <location>
        <begin position="193"/>
        <end position="227"/>
    </location>
</feature>
<organism evidence="3 4">
    <name type="scientific">Adiantum capillus-veneris</name>
    <name type="common">Maidenhair fern</name>
    <dbReference type="NCBI Taxonomy" id="13818"/>
    <lineage>
        <taxon>Eukaryota</taxon>
        <taxon>Viridiplantae</taxon>
        <taxon>Streptophyta</taxon>
        <taxon>Embryophyta</taxon>
        <taxon>Tracheophyta</taxon>
        <taxon>Polypodiopsida</taxon>
        <taxon>Polypodiidae</taxon>
        <taxon>Polypodiales</taxon>
        <taxon>Pteridineae</taxon>
        <taxon>Pteridaceae</taxon>
        <taxon>Vittarioideae</taxon>
        <taxon>Adiantum</taxon>
    </lineage>
</organism>
<feature type="repeat" description="PPR" evidence="2">
    <location>
        <begin position="361"/>
        <end position="395"/>
    </location>
</feature>
<dbReference type="PANTHER" id="PTHR47926:SF382">
    <property type="entry name" value="PENTACOTRIPEPTIDE-REPEAT REGION OF PRORP DOMAIN-CONTAINING PROTEIN"/>
    <property type="match status" value="1"/>
</dbReference>
<dbReference type="FunFam" id="1.25.40.10:FF:000031">
    <property type="entry name" value="Pentatricopeptide repeat-containing protein mitochondrial"/>
    <property type="match status" value="3"/>
</dbReference>